<keyword evidence="4" id="KW-0804">Transcription</keyword>
<dbReference type="Pfam" id="PF00319">
    <property type="entry name" value="SRF-TF"/>
    <property type="match status" value="1"/>
</dbReference>
<keyword evidence="3" id="KW-0238">DNA-binding</keyword>
<dbReference type="FunFam" id="3.40.1810.10:FF:000028">
    <property type="entry name" value="Agamous-like MADS-box protein AGL66 isoform A"/>
    <property type="match status" value="1"/>
</dbReference>
<dbReference type="InterPro" id="IPR033896">
    <property type="entry name" value="MEF2-like_N"/>
</dbReference>
<evidence type="ECO:0000256" key="4">
    <source>
        <dbReference type="ARBA" id="ARBA00023163"/>
    </source>
</evidence>
<evidence type="ECO:0000313" key="9">
    <source>
        <dbReference type="RefSeq" id="XP_030537843.1"/>
    </source>
</evidence>
<evidence type="ECO:0000256" key="1">
    <source>
        <dbReference type="ARBA" id="ARBA00004123"/>
    </source>
</evidence>
<dbReference type="RefSeq" id="XP_030537843.1">
    <property type="nucleotide sequence ID" value="XM_030681983.1"/>
</dbReference>
<dbReference type="GO" id="GO:0046983">
    <property type="term" value="F:protein dimerization activity"/>
    <property type="evidence" value="ECO:0007669"/>
    <property type="project" value="InterPro"/>
</dbReference>
<dbReference type="CDD" id="cd00265">
    <property type="entry name" value="MADS_MEF2_like"/>
    <property type="match status" value="1"/>
</dbReference>
<dbReference type="SUPFAM" id="SSF55455">
    <property type="entry name" value="SRF-like"/>
    <property type="match status" value="1"/>
</dbReference>
<dbReference type="Gene3D" id="3.40.1810.10">
    <property type="entry name" value="Transcription factor, MADS-box"/>
    <property type="match status" value="1"/>
</dbReference>
<dbReference type="PRINTS" id="PR00404">
    <property type="entry name" value="MADSDOMAIN"/>
</dbReference>
<dbReference type="PANTHER" id="PTHR48019">
    <property type="entry name" value="SERUM RESPONSE FACTOR HOMOLOG"/>
    <property type="match status" value="1"/>
</dbReference>
<dbReference type="PROSITE" id="PS50066">
    <property type="entry name" value="MADS_BOX_2"/>
    <property type="match status" value="1"/>
</dbReference>
<dbReference type="GO" id="GO:0000977">
    <property type="term" value="F:RNA polymerase II transcription regulatory region sequence-specific DNA binding"/>
    <property type="evidence" value="ECO:0007669"/>
    <property type="project" value="InterPro"/>
</dbReference>
<evidence type="ECO:0000256" key="6">
    <source>
        <dbReference type="SAM" id="Coils"/>
    </source>
</evidence>
<name>A0A8B8PUA8_9MYRT</name>
<accession>A0A8B8PUA8</accession>
<dbReference type="SMART" id="SM00432">
    <property type="entry name" value="MADS"/>
    <property type="match status" value="1"/>
</dbReference>
<dbReference type="GO" id="GO:0005634">
    <property type="term" value="C:nucleus"/>
    <property type="evidence" value="ECO:0007669"/>
    <property type="project" value="UniProtKB-SubCell"/>
</dbReference>
<dbReference type="GO" id="GO:0045944">
    <property type="term" value="P:positive regulation of transcription by RNA polymerase II"/>
    <property type="evidence" value="ECO:0007669"/>
    <property type="project" value="InterPro"/>
</dbReference>
<reference evidence="8" key="1">
    <citation type="submission" date="2025-05" db="UniProtKB">
        <authorList>
            <consortium name="RefSeq"/>
        </authorList>
    </citation>
    <scope>NUCLEOTIDE SEQUENCE [LARGE SCALE GENOMIC DNA]</scope>
</reference>
<organism evidence="8 9">
    <name type="scientific">Rhodamnia argentea</name>
    <dbReference type="NCBI Taxonomy" id="178133"/>
    <lineage>
        <taxon>Eukaryota</taxon>
        <taxon>Viridiplantae</taxon>
        <taxon>Streptophyta</taxon>
        <taxon>Embryophyta</taxon>
        <taxon>Tracheophyta</taxon>
        <taxon>Spermatophyta</taxon>
        <taxon>Magnoliopsida</taxon>
        <taxon>eudicotyledons</taxon>
        <taxon>Gunneridae</taxon>
        <taxon>Pentapetalae</taxon>
        <taxon>rosids</taxon>
        <taxon>malvids</taxon>
        <taxon>Myrtales</taxon>
        <taxon>Myrtaceae</taxon>
        <taxon>Myrtoideae</taxon>
        <taxon>Myrteae</taxon>
        <taxon>Australasian group</taxon>
        <taxon>Rhodamnia</taxon>
    </lineage>
</organism>
<evidence type="ECO:0000256" key="2">
    <source>
        <dbReference type="ARBA" id="ARBA00023015"/>
    </source>
</evidence>
<proteinExistence type="predicted"/>
<dbReference type="AlphaFoldDB" id="A0A8B8PUA8"/>
<evidence type="ECO:0000313" key="8">
    <source>
        <dbReference type="Proteomes" id="UP000827889"/>
    </source>
</evidence>
<comment type="subcellular location">
    <subcellularLocation>
        <location evidence="1">Nucleus</location>
    </subcellularLocation>
</comment>
<keyword evidence="8" id="KW-1185">Reference proteome</keyword>
<dbReference type="KEGG" id="rarg:115746279"/>
<protein>
    <submittedName>
        <fullName evidence="9">Agamous-like MADS-box protein AGL104</fullName>
    </submittedName>
</protein>
<dbReference type="Proteomes" id="UP000827889">
    <property type="component" value="Chromosome 2"/>
</dbReference>
<gene>
    <name evidence="9" type="primary">LOC115746279</name>
</gene>
<feature type="domain" description="MADS-box" evidence="7">
    <location>
        <begin position="1"/>
        <end position="61"/>
    </location>
</feature>
<dbReference type="InterPro" id="IPR036879">
    <property type="entry name" value="TF_MADSbox_sf"/>
</dbReference>
<reference evidence="9" key="2">
    <citation type="submission" date="2025-08" db="UniProtKB">
        <authorList>
            <consortium name="RefSeq"/>
        </authorList>
    </citation>
    <scope>IDENTIFICATION</scope>
    <source>
        <tissue evidence="9">Leaf</tissue>
    </source>
</reference>
<keyword evidence="5" id="KW-0539">Nucleus</keyword>
<sequence length="326" mass="36862">MGRVKLQIKRIENTTSRQVTFSKRRNGLIKKAYELSVLCDVDVALVMFSPSGRLSLFSGDKSIEEVLGRYVDLPDHERGRLHNQEFLRRVVCKMKEEAKATHKAASLVSSDSQLKDAQQELRKCMHQLEELEKQLRIYEGDPSEITTASETEYQEQILEEALRRVQIRKQILEEKYLPTSSQVHLHLAAGVEDGFVARNSIMSDLLPQEDPQLQILDALGSNVLFPLRDQWQPGQGVLPPVSALHQQIENLDHDMSPTNAIEHHSRIDHAEFGQLVDAAYSSWTDGFYPTGSAPDSGIQNHEQVQIVADQLSSSRPAVIARDQNFM</sequence>
<dbReference type="PROSITE" id="PS00350">
    <property type="entry name" value="MADS_BOX_1"/>
    <property type="match status" value="1"/>
</dbReference>
<dbReference type="OrthoDB" id="1898716at2759"/>
<dbReference type="InterPro" id="IPR002100">
    <property type="entry name" value="TF_MADSbox"/>
</dbReference>
<dbReference type="InterPro" id="IPR050142">
    <property type="entry name" value="MADS-box/MEF2_TF"/>
</dbReference>
<keyword evidence="6" id="KW-0175">Coiled coil</keyword>
<evidence type="ECO:0000256" key="3">
    <source>
        <dbReference type="ARBA" id="ARBA00023125"/>
    </source>
</evidence>
<feature type="coiled-coil region" evidence="6">
    <location>
        <begin position="114"/>
        <end position="175"/>
    </location>
</feature>
<evidence type="ECO:0000256" key="5">
    <source>
        <dbReference type="ARBA" id="ARBA00023242"/>
    </source>
</evidence>
<dbReference type="GeneID" id="115746279"/>
<keyword evidence="2" id="KW-0805">Transcription regulation</keyword>
<evidence type="ECO:0000259" key="7">
    <source>
        <dbReference type="PROSITE" id="PS50066"/>
    </source>
</evidence>